<dbReference type="PANTHER" id="PTHR36438">
    <property type="entry name" value="IRON-SULFUR CLUSTER REPAIR PROTEIN YTFE"/>
    <property type="match status" value="1"/>
</dbReference>
<gene>
    <name evidence="6" type="ORF">G3R48_16715</name>
</gene>
<evidence type="ECO:0000259" key="5">
    <source>
        <dbReference type="Pfam" id="PF01814"/>
    </source>
</evidence>
<dbReference type="Pfam" id="PF01814">
    <property type="entry name" value="Hemerythrin"/>
    <property type="match status" value="1"/>
</dbReference>
<evidence type="ECO:0000256" key="1">
    <source>
        <dbReference type="ARBA" id="ARBA00004496"/>
    </source>
</evidence>
<sequence length="166" mass="19116">MTIDKNAASFIELITHIEATHHDYIRQTAPQLLQMTDTLVEVHGDDVAEFQPLKMWVKALMEDLMPHLMKEEQILFPAIKAMETGEQMNNCFGHIGNPINMMMHEHNEAEQILKNIRKLTNNYQAPESACKTWKTCFATLAEFDADLQAHIDIENNYLFARAMKQA</sequence>
<keyword evidence="3" id="KW-0479">Metal-binding</keyword>
<reference evidence="6 7" key="1">
    <citation type="submission" date="2020-02" db="EMBL/GenBank/DDBJ databases">
        <title>Shewanella WXL01 sp. nov., a marine bacterium isolated from green algae in Luhuitou Fringing Reef (Northern South China Sea).</title>
        <authorList>
            <person name="Wang X."/>
        </authorList>
    </citation>
    <scope>NUCLEOTIDE SEQUENCE [LARGE SCALE GENOMIC DNA]</scope>
    <source>
        <strain evidence="6 7">MCCC 1A01895</strain>
    </source>
</reference>
<keyword evidence="7" id="KW-1185">Reference proteome</keyword>
<dbReference type="InterPro" id="IPR019903">
    <property type="entry name" value="RIC_family"/>
</dbReference>
<keyword evidence="4" id="KW-0408">Iron</keyword>
<evidence type="ECO:0000256" key="4">
    <source>
        <dbReference type="ARBA" id="ARBA00023004"/>
    </source>
</evidence>
<comment type="subcellular location">
    <subcellularLocation>
        <location evidence="1">Cytoplasm</location>
    </subcellularLocation>
</comment>
<dbReference type="Gene3D" id="1.20.120.520">
    <property type="entry name" value="nmb1532 protein domain like"/>
    <property type="match status" value="1"/>
</dbReference>
<protein>
    <recommendedName>
        <fullName evidence="5">Hemerythrin-like domain-containing protein</fullName>
    </recommendedName>
</protein>
<keyword evidence="2" id="KW-0963">Cytoplasm</keyword>
<evidence type="ECO:0000256" key="2">
    <source>
        <dbReference type="ARBA" id="ARBA00022490"/>
    </source>
</evidence>
<dbReference type="PANTHER" id="PTHR36438:SF1">
    <property type="entry name" value="IRON-SULFUR CLUSTER REPAIR PROTEIN YTFE"/>
    <property type="match status" value="1"/>
</dbReference>
<proteinExistence type="predicted"/>
<dbReference type="RefSeq" id="WP_153666317.1">
    <property type="nucleotide sequence ID" value="NZ_JAAIKR010000026.1"/>
</dbReference>
<name>A0ABS5I6G3_9GAMM</name>
<dbReference type="EMBL" id="JAAIKR010000026">
    <property type="protein sequence ID" value="MBR9729613.1"/>
    <property type="molecule type" value="Genomic_DNA"/>
</dbReference>
<comment type="caution">
    <text evidence="6">The sequence shown here is derived from an EMBL/GenBank/DDBJ whole genome shotgun (WGS) entry which is preliminary data.</text>
</comment>
<dbReference type="InterPro" id="IPR012312">
    <property type="entry name" value="Hemerythrin-like"/>
</dbReference>
<evidence type="ECO:0000256" key="3">
    <source>
        <dbReference type="ARBA" id="ARBA00022723"/>
    </source>
</evidence>
<evidence type="ECO:0000313" key="6">
    <source>
        <dbReference type="EMBL" id="MBR9729613.1"/>
    </source>
</evidence>
<dbReference type="Proteomes" id="UP000811844">
    <property type="component" value="Unassembled WGS sequence"/>
</dbReference>
<organism evidence="6 7">
    <name type="scientific">Shewanella intestini</name>
    <dbReference type="NCBI Taxonomy" id="2017544"/>
    <lineage>
        <taxon>Bacteria</taxon>
        <taxon>Pseudomonadati</taxon>
        <taxon>Pseudomonadota</taxon>
        <taxon>Gammaproteobacteria</taxon>
        <taxon>Alteromonadales</taxon>
        <taxon>Shewanellaceae</taxon>
        <taxon>Shewanella</taxon>
    </lineage>
</organism>
<feature type="domain" description="Hemerythrin-like" evidence="5">
    <location>
        <begin position="15"/>
        <end position="161"/>
    </location>
</feature>
<evidence type="ECO:0000313" key="7">
    <source>
        <dbReference type="Proteomes" id="UP000811844"/>
    </source>
</evidence>
<accession>A0ABS5I6G3</accession>